<gene>
    <name evidence="11" type="ORF">F6B43_11370</name>
</gene>
<feature type="binding site" evidence="9">
    <location>
        <position position="296"/>
    </location>
    <ligand>
        <name>D-dopa</name>
        <dbReference type="ChEBI" id="CHEBI:149689"/>
    </ligand>
</feature>
<evidence type="ECO:0000313" key="11">
    <source>
        <dbReference type="EMBL" id="KAA9108011.1"/>
    </source>
</evidence>
<evidence type="ECO:0000313" key="12">
    <source>
        <dbReference type="Proteomes" id="UP000325827"/>
    </source>
</evidence>
<protein>
    <recommendedName>
        <fullName evidence="7">D-amino-acid oxidase</fullName>
        <ecNumber evidence="6">1.4.3.3</ecNumber>
    </recommendedName>
</protein>
<sequence length="343" mass="36019">MCASLGSILVLPVPRRSSVRSVVVVGAGVIGLSCALVLSERGWSVTVISRDDVGSASVDGSASVAAASLWAPTLVERSERVRQWAYVTLAELRRIAAAEPEAGIREQAALTLGEAAWTPDPWMRGFGGPVRDARADELPVGYGAGAVSVVPLIDTARYLPWLHARCRRSEVEVVHRDARSPADAAPDLMHGTPVVIAAGFGSGALVDDPSLTSVRGQIVRMTNPGLTRTVMVRDGALGPLFVVPRFDDVVIGGPSQAESSDIGFDEGLERDLVTRARAIAPALDDATVLGRAVGLRPVRPTVRVERERIGETDVVHCYGHGGAGYALSWGTAVAAADLVEQIG</sequence>
<dbReference type="OrthoDB" id="246701at2"/>
<feature type="binding site" evidence="9">
    <location>
        <position position="322"/>
    </location>
    <ligand>
        <name>D-dopa</name>
        <dbReference type="ChEBI" id="CHEBI:149689"/>
    </ligand>
</feature>
<comment type="similarity">
    <text evidence="2">Belongs to the DAMOX/DASOX family.</text>
</comment>
<dbReference type="Gene3D" id="3.30.9.10">
    <property type="entry name" value="D-Amino Acid Oxidase, subunit A, domain 2"/>
    <property type="match status" value="1"/>
</dbReference>
<evidence type="ECO:0000259" key="10">
    <source>
        <dbReference type="Pfam" id="PF01266"/>
    </source>
</evidence>
<dbReference type="PIRSF" id="PIRSF000189">
    <property type="entry name" value="D-aa_oxidase"/>
    <property type="match status" value="1"/>
</dbReference>
<comment type="caution">
    <text evidence="11">The sequence shown here is derived from an EMBL/GenBank/DDBJ whole genome shotgun (WGS) entry which is preliminary data.</text>
</comment>
<evidence type="ECO:0000256" key="5">
    <source>
        <dbReference type="ARBA" id="ARBA00023002"/>
    </source>
</evidence>
<feature type="domain" description="FAD dependent oxidoreductase" evidence="10">
    <location>
        <begin position="22"/>
        <end position="338"/>
    </location>
</feature>
<feature type="binding site" evidence="9">
    <location>
        <begin position="67"/>
        <end position="69"/>
    </location>
    <ligand>
        <name>FAD</name>
        <dbReference type="ChEBI" id="CHEBI:57692"/>
    </ligand>
</feature>
<comment type="cofactor">
    <cofactor evidence="1 9">
        <name>FAD</name>
        <dbReference type="ChEBI" id="CHEBI:57692"/>
    </cofactor>
</comment>
<evidence type="ECO:0000256" key="3">
    <source>
        <dbReference type="ARBA" id="ARBA00022630"/>
    </source>
</evidence>
<dbReference type="SUPFAM" id="SSF51971">
    <property type="entry name" value="Nucleotide-binding domain"/>
    <property type="match status" value="1"/>
</dbReference>
<dbReference type="GO" id="GO:0005737">
    <property type="term" value="C:cytoplasm"/>
    <property type="evidence" value="ECO:0007669"/>
    <property type="project" value="TreeGrafter"/>
</dbReference>
<dbReference type="AlphaFoldDB" id="A0A5J5J0H0"/>
<keyword evidence="3" id="KW-0285">Flavoprotein</keyword>
<evidence type="ECO:0000256" key="1">
    <source>
        <dbReference type="ARBA" id="ARBA00001974"/>
    </source>
</evidence>
<dbReference type="GO" id="GO:0071949">
    <property type="term" value="F:FAD binding"/>
    <property type="evidence" value="ECO:0007669"/>
    <property type="project" value="InterPro"/>
</dbReference>
<dbReference type="InterPro" id="IPR023209">
    <property type="entry name" value="DAO"/>
</dbReference>
<dbReference type="GO" id="GO:0003884">
    <property type="term" value="F:D-amino-acid oxidase activity"/>
    <property type="evidence" value="ECO:0007669"/>
    <property type="project" value="UniProtKB-EC"/>
</dbReference>
<dbReference type="EC" id="1.4.3.3" evidence="6"/>
<evidence type="ECO:0000256" key="6">
    <source>
        <dbReference type="ARBA" id="ARBA00039101"/>
    </source>
</evidence>
<dbReference type="Proteomes" id="UP000325827">
    <property type="component" value="Unassembled WGS sequence"/>
</dbReference>
<reference evidence="12" key="1">
    <citation type="submission" date="2019-09" db="EMBL/GenBank/DDBJ databases">
        <title>Mumia zhuanghuii sp. nov. isolated from the intestinal contents of plateau pika (Ochotona curzoniae) in the Qinghai-Tibet plateau of China.</title>
        <authorList>
            <person name="Tian Z."/>
        </authorList>
    </citation>
    <scope>NUCLEOTIDE SEQUENCE [LARGE SCALE GENOMIC DNA]</scope>
    <source>
        <strain evidence="12">JCM 30598</strain>
    </source>
</reference>
<keyword evidence="12" id="KW-1185">Reference proteome</keyword>
<dbReference type="InterPro" id="IPR006076">
    <property type="entry name" value="FAD-dep_OxRdtase"/>
</dbReference>
<name>A0A5J5J0H0_9MICO</name>
<evidence type="ECO:0000256" key="8">
    <source>
        <dbReference type="ARBA" id="ARBA00049547"/>
    </source>
</evidence>
<organism evidence="11 12">
    <name type="scientific">Microbacterium rhizomatis</name>
    <dbReference type="NCBI Taxonomy" id="1631477"/>
    <lineage>
        <taxon>Bacteria</taxon>
        <taxon>Bacillati</taxon>
        <taxon>Actinomycetota</taxon>
        <taxon>Actinomycetes</taxon>
        <taxon>Micrococcales</taxon>
        <taxon>Microbacteriaceae</taxon>
        <taxon>Microbacterium</taxon>
    </lineage>
</organism>
<dbReference type="PANTHER" id="PTHR11530:SF11">
    <property type="entry name" value="D-ASPARTATE OXIDASE"/>
    <property type="match status" value="1"/>
</dbReference>
<dbReference type="Gene3D" id="3.40.50.720">
    <property type="entry name" value="NAD(P)-binding Rossmann-like Domain"/>
    <property type="match status" value="1"/>
</dbReference>
<evidence type="ECO:0000256" key="7">
    <source>
        <dbReference type="ARBA" id="ARBA00039751"/>
    </source>
</evidence>
<accession>A0A5J5J0H0</accession>
<dbReference type="Pfam" id="PF01266">
    <property type="entry name" value="DAO"/>
    <property type="match status" value="1"/>
</dbReference>
<dbReference type="GO" id="GO:0019478">
    <property type="term" value="P:D-amino acid catabolic process"/>
    <property type="evidence" value="ECO:0007669"/>
    <property type="project" value="TreeGrafter"/>
</dbReference>
<proteinExistence type="inferred from homology"/>
<dbReference type="SUPFAM" id="SSF54373">
    <property type="entry name" value="FAD-linked reductases, C-terminal domain"/>
    <property type="match status" value="1"/>
</dbReference>
<dbReference type="PANTHER" id="PTHR11530">
    <property type="entry name" value="D-AMINO ACID OXIDASE"/>
    <property type="match status" value="1"/>
</dbReference>
<comment type="catalytic activity">
    <reaction evidence="8">
        <text>a D-alpha-amino acid + O2 + H2O = a 2-oxocarboxylate + H2O2 + NH4(+)</text>
        <dbReference type="Rhea" id="RHEA:21816"/>
        <dbReference type="ChEBI" id="CHEBI:15377"/>
        <dbReference type="ChEBI" id="CHEBI:15379"/>
        <dbReference type="ChEBI" id="CHEBI:16240"/>
        <dbReference type="ChEBI" id="CHEBI:28938"/>
        <dbReference type="ChEBI" id="CHEBI:35179"/>
        <dbReference type="ChEBI" id="CHEBI:59871"/>
        <dbReference type="EC" id="1.4.3.3"/>
    </reaction>
    <physiologicalReaction direction="left-to-right" evidence="8">
        <dbReference type="Rhea" id="RHEA:21817"/>
    </physiologicalReaction>
</comment>
<evidence type="ECO:0000256" key="9">
    <source>
        <dbReference type="PIRSR" id="PIRSR000189-1"/>
    </source>
</evidence>
<keyword evidence="5" id="KW-0560">Oxidoreductase</keyword>
<evidence type="ECO:0000256" key="2">
    <source>
        <dbReference type="ARBA" id="ARBA00006730"/>
    </source>
</evidence>
<keyword evidence="4 9" id="KW-0274">FAD</keyword>
<dbReference type="EMBL" id="VYSA01000002">
    <property type="protein sequence ID" value="KAA9108011.1"/>
    <property type="molecule type" value="Genomic_DNA"/>
</dbReference>
<evidence type="ECO:0000256" key="4">
    <source>
        <dbReference type="ARBA" id="ARBA00022827"/>
    </source>
</evidence>